<gene>
    <name evidence="1" type="ORF">D5281_20950</name>
</gene>
<dbReference type="AlphaFoldDB" id="A0A9X5BJK9"/>
<reference evidence="1" key="1">
    <citation type="submission" date="2018-09" db="EMBL/GenBank/DDBJ databases">
        <title>Murine metabolic-syndrome-specific gut microbial biobank.</title>
        <authorList>
            <person name="Liu C."/>
        </authorList>
    </citation>
    <scope>NUCLEOTIDE SEQUENCE</scope>
    <source>
        <strain evidence="1">D42-62</strain>
    </source>
</reference>
<proteinExistence type="predicted"/>
<accession>A0A9X5BJK9</accession>
<protein>
    <submittedName>
        <fullName evidence="1">Uncharacterized protein</fullName>
    </submittedName>
</protein>
<dbReference type="EMBL" id="QZDT01000058">
    <property type="protein sequence ID" value="NBJ94968.1"/>
    <property type="molecule type" value="Genomic_DNA"/>
</dbReference>
<dbReference type="Proteomes" id="UP001154420">
    <property type="component" value="Unassembled WGS sequence"/>
</dbReference>
<organism evidence="1 2">
    <name type="scientific">Parablautia muri</name>
    <dbReference type="NCBI Taxonomy" id="2320879"/>
    <lineage>
        <taxon>Bacteria</taxon>
        <taxon>Bacillati</taxon>
        <taxon>Bacillota</taxon>
        <taxon>Clostridia</taxon>
        <taxon>Lachnospirales</taxon>
        <taxon>Lachnospiraceae</taxon>
        <taxon>Parablautia</taxon>
    </lineage>
</organism>
<evidence type="ECO:0000313" key="2">
    <source>
        <dbReference type="Proteomes" id="UP001154420"/>
    </source>
</evidence>
<keyword evidence="2" id="KW-1185">Reference proteome</keyword>
<dbReference type="OrthoDB" id="2055501at2"/>
<name>A0A9X5BJK9_9FIRM</name>
<sequence>MKEIYNGYDLQTEWDDEALGFGFSVHDKNGAEVSRSVDPYFYEENALTAARAAADALPEQG</sequence>
<dbReference type="RefSeq" id="WP_016229199.1">
    <property type="nucleotide sequence ID" value="NZ_QZDT01000058.1"/>
</dbReference>
<comment type="caution">
    <text evidence="1">The sequence shown here is derived from an EMBL/GenBank/DDBJ whole genome shotgun (WGS) entry which is preliminary data.</text>
</comment>
<evidence type="ECO:0000313" key="1">
    <source>
        <dbReference type="EMBL" id="NBJ94968.1"/>
    </source>
</evidence>